<proteinExistence type="predicted"/>
<accession>A0ACC1RNM4</accession>
<organism evidence="1 2">
    <name type="scientific">Phlebia brevispora</name>
    <dbReference type="NCBI Taxonomy" id="194682"/>
    <lineage>
        <taxon>Eukaryota</taxon>
        <taxon>Fungi</taxon>
        <taxon>Dikarya</taxon>
        <taxon>Basidiomycota</taxon>
        <taxon>Agaricomycotina</taxon>
        <taxon>Agaricomycetes</taxon>
        <taxon>Polyporales</taxon>
        <taxon>Meruliaceae</taxon>
        <taxon>Phlebia</taxon>
    </lineage>
</organism>
<gene>
    <name evidence="1" type="ORF">NM688_g8852</name>
</gene>
<sequence length="304" mass="35110">MYSPPIGAVSKPSSTDLRLVTDHSAGSHAPNSWIPREDTHVRLDNLHDLGEHLLQLRRELGRDAFMLLWKSDVSLTYRHLPMHPLWQLKQIVTIDGERHVDHCLVFGCRASAIIWCLFFSLVLWIAVHIKGIPHLLVYMDDSFTAEASPALEFYEKYHKLLSRHQVILLRLWDELGILHRAPKQLHGTSLPIIGFQVDCHSMSFTLPSDRKAALLNAIHAFLDAPDRRRSLREWQRMLGWCNWALNVAPLLRPALQSSYAKIAGVSRPHTRIFINQAVQRDLSWFTEAFENFDGRFFPRRIPLI</sequence>
<dbReference type="EMBL" id="JANHOG010002520">
    <property type="protein sequence ID" value="KAJ3522590.1"/>
    <property type="molecule type" value="Genomic_DNA"/>
</dbReference>
<evidence type="ECO:0000313" key="1">
    <source>
        <dbReference type="EMBL" id="KAJ3522590.1"/>
    </source>
</evidence>
<evidence type="ECO:0000313" key="2">
    <source>
        <dbReference type="Proteomes" id="UP001148662"/>
    </source>
</evidence>
<dbReference type="Proteomes" id="UP001148662">
    <property type="component" value="Unassembled WGS sequence"/>
</dbReference>
<name>A0ACC1RNM4_9APHY</name>
<keyword evidence="2" id="KW-1185">Reference proteome</keyword>
<reference evidence="1" key="1">
    <citation type="submission" date="2022-07" db="EMBL/GenBank/DDBJ databases">
        <title>Genome Sequence of Phlebia brevispora.</title>
        <authorList>
            <person name="Buettner E."/>
        </authorList>
    </citation>
    <scope>NUCLEOTIDE SEQUENCE</scope>
    <source>
        <strain evidence="1">MPL23</strain>
    </source>
</reference>
<protein>
    <submittedName>
        <fullName evidence="1">Uncharacterized protein</fullName>
    </submittedName>
</protein>
<comment type="caution">
    <text evidence="1">The sequence shown here is derived from an EMBL/GenBank/DDBJ whole genome shotgun (WGS) entry which is preliminary data.</text>
</comment>